<keyword evidence="1" id="KW-1133">Transmembrane helix</keyword>
<name>F9DRY7_9BACL</name>
<proteinExistence type="predicted"/>
<feature type="transmembrane region" description="Helical" evidence="1">
    <location>
        <begin position="20"/>
        <end position="39"/>
    </location>
</feature>
<keyword evidence="1" id="KW-0812">Transmembrane</keyword>
<evidence type="ECO:0000256" key="1">
    <source>
        <dbReference type="SAM" id="Phobius"/>
    </source>
</evidence>
<gene>
    <name evidence="2" type="ORF">HMPREF9372_1567</name>
</gene>
<protein>
    <submittedName>
        <fullName evidence="2">Uncharacterized protein</fullName>
    </submittedName>
</protein>
<dbReference type="Proteomes" id="UP000005316">
    <property type="component" value="Unassembled WGS sequence"/>
</dbReference>
<reference evidence="2 3" key="1">
    <citation type="submission" date="2011-04" db="EMBL/GenBank/DDBJ databases">
        <authorList>
            <person name="Muzny D."/>
            <person name="Qin X."/>
            <person name="Deng J."/>
            <person name="Jiang H."/>
            <person name="Liu Y."/>
            <person name="Qu J."/>
            <person name="Song X.-Z."/>
            <person name="Zhang L."/>
            <person name="Thornton R."/>
            <person name="Coyle M."/>
            <person name="Francisco L."/>
            <person name="Jackson L."/>
            <person name="Javaid M."/>
            <person name="Korchina V."/>
            <person name="Kovar C."/>
            <person name="Mata R."/>
            <person name="Mathew T."/>
            <person name="Ngo R."/>
            <person name="Nguyen L."/>
            <person name="Nguyen N."/>
            <person name="Okwuonu G."/>
            <person name="Ongeri F."/>
            <person name="Pham C."/>
            <person name="Simmons D."/>
            <person name="Wilczek-Boney K."/>
            <person name="Hale W."/>
            <person name="Jakkamsetti A."/>
            <person name="Pham P."/>
            <person name="Ruth R."/>
            <person name="San Lucas F."/>
            <person name="Warren J."/>
            <person name="Zhang J."/>
            <person name="Zhao Z."/>
            <person name="Zhou C."/>
            <person name="Zhu D."/>
            <person name="Lee S."/>
            <person name="Bess C."/>
            <person name="Blankenburg K."/>
            <person name="Forbes L."/>
            <person name="Fu Q."/>
            <person name="Gubbala S."/>
            <person name="Hirani K."/>
            <person name="Jayaseelan J.C."/>
            <person name="Lara F."/>
            <person name="Munidasa M."/>
            <person name="Palculict T."/>
            <person name="Patil S."/>
            <person name="Pu L.-L."/>
            <person name="Saada N."/>
            <person name="Tang L."/>
            <person name="Weissenberger G."/>
            <person name="Zhu Y."/>
            <person name="Hemphill L."/>
            <person name="Shang Y."/>
            <person name="Youmans B."/>
            <person name="Ayvaz T."/>
            <person name="Ross M."/>
            <person name="Santibanez J."/>
            <person name="Aqrawi P."/>
            <person name="Gross S."/>
            <person name="Joshi V."/>
            <person name="Fowler G."/>
            <person name="Nazareth L."/>
            <person name="Reid J."/>
            <person name="Worley K."/>
            <person name="Petrosino J."/>
            <person name="Highlander S."/>
            <person name="Gibbs R."/>
        </authorList>
    </citation>
    <scope>NUCLEOTIDE SEQUENCE [LARGE SCALE GENOMIC DNA]</scope>
    <source>
        <strain evidence="2 3">2681</strain>
    </source>
</reference>
<dbReference type="AlphaFoldDB" id="F9DRY7"/>
<accession>F9DRY7</accession>
<dbReference type="HOGENOM" id="CLU_2702977_0_0_9"/>
<comment type="caution">
    <text evidence="2">The sequence shown here is derived from an EMBL/GenBank/DDBJ whole genome shotgun (WGS) entry which is preliminary data.</text>
</comment>
<keyword evidence="1" id="KW-0472">Membrane</keyword>
<organism evidence="2 3">
    <name type="scientific">Sporosarcina newyorkensis 2681</name>
    <dbReference type="NCBI Taxonomy" id="1027292"/>
    <lineage>
        <taxon>Bacteria</taxon>
        <taxon>Bacillati</taxon>
        <taxon>Bacillota</taxon>
        <taxon>Bacilli</taxon>
        <taxon>Bacillales</taxon>
        <taxon>Caryophanaceae</taxon>
        <taxon>Sporosarcina</taxon>
    </lineage>
</organism>
<sequence>MIERGIFGETLAAGVDPKQLGFAFVGYLIFMLFMTIGAMETHKVIFYIFFCINFLFIGLALDSYGVLGAFPQQ</sequence>
<feature type="transmembrane region" description="Helical" evidence="1">
    <location>
        <begin position="45"/>
        <end position="70"/>
    </location>
</feature>
<dbReference type="EMBL" id="AFPZ01000044">
    <property type="protein sequence ID" value="EGQ26416.1"/>
    <property type="molecule type" value="Genomic_DNA"/>
</dbReference>
<evidence type="ECO:0000313" key="3">
    <source>
        <dbReference type="Proteomes" id="UP000005316"/>
    </source>
</evidence>
<dbReference type="eggNOG" id="COG1584">
    <property type="taxonomic scope" value="Bacteria"/>
</dbReference>
<evidence type="ECO:0000313" key="2">
    <source>
        <dbReference type="EMBL" id="EGQ26416.1"/>
    </source>
</evidence>